<feature type="region of interest" description="Disordered" evidence="1">
    <location>
        <begin position="170"/>
        <end position="213"/>
    </location>
</feature>
<evidence type="ECO:0000313" key="3">
    <source>
        <dbReference type="Proteomes" id="UP000093000"/>
    </source>
</evidence>
<feature type="compositionally biased region" description="Basic and acidic residues" evidence="1">
    <location>
        <begin position="366"/>
        <end position="378"/>
    </location>
</feature>
<dbReference type="OrthoDB" id="2158884at2759"/>
<name>A0A1C7NCS4_9FUNG</name>
<reference evidence="2 3" key="1">
    <citation type="submission" date="2016-03" db="EMBL/GenBank/DDBJ databases">
        <title>Choanephora cucurbitarum.</title>
        <authorList>
            <person name="Min B."/>
            <person name="Park H."/>
            <person name="Park J.-H."/>
            <person name="Shin H.-D."/>
            <person name="Choi I.-G."/>
        </authorList>
    </citation>
    <scope>NUCLEOTIDE SEQUENCE [LARGE SCALE GENOMIC DNA]</scope>
    <source>
        <strain evidence="2 3">KUS-F28377</strain>
    </source>
</reference>
<dbReference type="EMBL" id="LUGH01000426">
    <property type="protein sequence ID" value="OBZ85164.1"/>
    <property type="molecule type" value="Genomic_DNA"/>
</dbReference>
<keyword evidence="3" id="KW-1185">Reference proteome</keyword>
<dbReference type="InParanoid" id="A0A1C7NCS4"/>
<organism evidence="2 3">
    <name type="scientific">Choanephora cucurbitarum</name>
    <dbReference type="NCBI Taxonomy" id="101091"/>
    <lineage>
        <taxon>Eukaryota</taxon>
        <taxon>Fungi</taxon>
        <taxon>Fungi incertae sedis</taxon>
        <taxon>Mucoromycota</taxon>
        <taxon>Mucoromycotina</taxon>
        <taxon>Mucoromycetes</taxon>
        <taxon>Mucorales</taxon>
        <taxon>Mucorineae</taxon>
        <taxon>Choanephoraceae</taxon>
        <taxon>Choanephoroideae</taxon>
        <taxon>Choanephora</taxon>
    </lineage>
</organism>
<sequence>MMTASTISSLDGGGEWKEGVKLAYKIGFKFPQRRSADVALKHPFFSESDENVVPMECEPITPPTTVDRHLASSYGRAPKDITPFDLLTTPQVPYQICPDWNIDHPISRHGRLSSCTTHVDKFLHDVDGADANPWLPQTRPIYSSHQKVHPVTDRPNSSQHHYHHQNRYSYGAHHSHRPSTPVVEHKKNIPTSSHTPSKRHSVRHEEEELPRRTSSHLLHHLHHPHHNDYHQQHRPSNGSSGGSNSASFGLDRVPHYGNQLIKWAPCRFTIPMDKKEEGLVDKESRPESRQCRTPGPFSSSLIHGKYASTTTVSSPTSFISNSAIRPWTPPSSQSTSREKTSYYEEHQQIWMHKSETHHATVHHRVDKYTNEGKKKDQENGDDENDCSNKRYICVL</sequence>
<feature type="region of interest" description="Disordered" evidence="1">
    <location>
        <begin position="357"/>
        <end position="385"/>
    </location>
</feature>
<feature type="compositionally biased region" description="Basic and acidic residues" evidence="1">
    <location>
        <begin position="277"/>
        <end position="290"/>
    </location>
</feature>
<gene>
    <name evidence="2" type="ORF">A0J61_06785</name>
</gene>
<feature type="region of interest" description="Disordered" evidence="1">
    <location>
        <begin position="225"/>
        <end position="250"/>
    </location>
</feature>
<accession>A0A1C7NCS4</accession>
<evidence type="ECO:0000256" key="1">
    <source>
        <dbReference type="SAM" id="MobiDB-lite"/>
    </source>
</evidence>
<feature type="region of interest" description="Disordered" evidence="1">
    <location>
        <begin position="277"/>
        <end position="299"/>
    </location>
</feature>
<dbReference type="STRING" id="101091.A0A1C7NCS4"/>
<dbReference type="AlphaFoldDB" id="A0A1C7NCS4"/>
<evidence type="ECO:0000313" key="2">
    <source>
        <dbReference type="EMBL" id="OBZ85164.1"/>
    </source>
</evidence>
<feature type="compositionally biased region" description="Low complexity" evidence="1">
    <location>
        <begin position="236"/>
        <end position="249"/>
    </location>
</feature>
<proteinExistence type="predicted"/>
<dbReference type="Proteomes" id="UP000093000">
    <property type="component" value="Unassembled WGS sequence"/>
</dbReference>
<comment type="caution">
    <text evidence="2">The sequence shown here is derived from an EMBL/GenBank/DDBJ whole genome shotgun (WGS) entry which is preliminary data.</text>
</comment>
<protein>
    <submittedName>
        <fullName evidence="2">Uncharacterized protein</fullName>
    </submittedName>
</protein>